<evidence type="ECO:0000313" key="4">
    <source>
        <dbReference type="Proteomes" id="UP000694546"/>
    </source>
</evidence>
<keyword evidence="4" id="KW-1185">Reference proteome</keyword>
<dbReference type="InterPro" id="IPR036691">
    <property type="entry name" value="Endo/exonu/phosph_ase_sf"/>
</dbReference>
<protein>
    <recommendedName>
        <fullName evidence="2">Reverse transcriptase domain-containing protein</fullName>
    </recommendedName>
</protein>
<reference evidence="3" key="2">
    <citation type="submission" date="2025-09" db="UniProtKB">
        <authorList>
            <consortium name="Ensembl"/>
        </authorList>
    </citation>
    <scope>IDENTIFICATION</scope>
</reference>
<evidence type="ECO:0000259" key="2">
    <source>
        <dbReference type="PROSITE" id="PS50878"/>
    </source>
</evidence>
<feature type="region of interest" description="Disordered" evidence="1">
    <location>
        <begin position="563"/>
        <end position="585"/>
    </location>
</feature>
<dbReference type="AlphaFoldDB" id="A0A8C4ZVH8"/>
<dbReference type="Gene3D" id="3.60.10.10">
    <property type="entry name" value="Endonuclease/exonuclease/phosphatase"/>
    <property type="match status" value="1"/>
</dbReference>
<dbReference type="Proteomes" id="UP000694546">
    <property type="component" value="Chromosome 20"/>
</dbReference>
<name>A0A8C4ZVH8_GADMO</name>
<dbReference type="PROSITE" id="PS50878">
    <property type="entry name" value="RT_POL"/>
    <property type="match status" value="1"/>
</dbReference>
<dbReference type="GO" id="GO:0003824">
    <property type="term" value="F:catalytic activity"/>
    <property type="evidence" value="ECO:0007669"/>
    <property type="project" value="InterPro"/>
</dbReference>
<reference evidence="3" key="1">
    <citation type="submission" date="2025-08" db="UniProtKB">
        <authorList>
            <consortium name="Ensembl"/>
        </authorList>
    </citation>
    <scope>IDENTIFICATION</scope>
</reference>
<proteinExistence type="predicted"/>
<accession>A0A8C4ZVH8</accession>
<dbReference type="InterPro" id="IPR000477">
    <property type="entry name" value="RT_dom"/>
</dbReference>
<feature type="compositionally biased region" description="Pro residues" evidence="1">
    <location>
        <begin position="566"/>
        <end position="582"/>
    </location>
</feature>
<sequence length="1109" mass="122114">MALRVLPAVQTWSGATNATHSTNFNTRSTAAFPQLHAHQLLANQLLATASLLNGLFSSAATLHLLLGQTTTTPPTSRPLTYTAADLHLLNHNYRLPAAAASAASSAGILRWPRYIHRRSGLSHNQHSKDGSPIPSLWTSVRPPVAPTSRTANLSNLRHPTPAPPSISLALLNCRSLSNKSPILLELLLDNNIDLLFLCETWQQPLDFYALNQATPSNYRYIAKPRLSGRGGGLAVIYKKSTSITELNLNLPSISSFEYLALSLPNSITAILIYRPPKPHPSFLTDMSDLLTIASSLSSRLLLSGDFNIHVDCPNAPLTSDFLSLLDCFHLTQYIDFPTHTKGHTLDLVCSSLLPISNPHPLPFALSDHLCILFSAPLPSPHNPIKRTTTYRNIKSVNPLTLSQLISSAFPPDSAPPSPDDYAAMLNTTLSDSLDSLAPWKTSSVSYTNPAPWYTPELRTMKQTGRQLERLLKKTRLSVHAEAYKQHISSYRDALQAAKSAHLSTLINSSHRNPRSLFATVNKLLQPLDTTPPSSPDLCNSFLLAFNDKISKINSSLTAVAVNSITPPTPDPPPLPDHPPSPPLTAFSPVDSSHILDIITASKTTTCSLDPLPTTLTKACLPALIPHLTTLFNQSLSLGHVPSIYKLASITPILKKPTLDPTNLSNYRPISNLPFLSKTLERIVAAQLHTHLQSNNLYEPLQSGFRPLHSTETALVKVLNDLLTSADSGALNILLLLDLSAAFDTINHSILLQRLRQLGVEGSALDWLTSYLTNRQQFISLSGHSSTLSPVTQGVPQGSVLGPLLFICYLFPLGHILRQLTLDFHCYADDTQIYVTTKSPQNPPLTHIETCISTIKTWLTHNFLKLNSDKTELLLIGTKSTLNKTGPISLTIDSSTITPSTLVRNLGVIMDPTLTFTPHVSHIVKTSYFHLRRIAKIRHCLPPPAAESLIHAFISSRLDYCNSLLTGISSHSLHRLQMVQNSAARLLTHTRSREHITPVLHSLHWLPIKQRINFKILLLTFKALHHLAPPYLSDLLLPHRPSRATRSSSTLTLTIPISRLKTFGDRAFSRTAPRLWNSLPQSVRHSPSLTTFKSRLKTYLFTQAYDLPYP</sequence>
<evidence type="ECO:0000256" key="1">
    <source>
        <dbReference type="SAM" id="MobiDB-lite"/>
    </source>
</evidence>
<dbReference type="Pfam" id="PF00078">
    <property type="entry name" value="RVT_1"/>
    <property type="match status" value="1"/>
</dbReference>
<dbReference type="Pfam" id="PF03372">
    <property type="entry name" value="Exo_endo_phos"/>
    <property type="match status" value="1"/>
</dbReference>
<evidence type="ECO:0000313" key="3">
    <source>
        <dbReference type="Ensembl" id="ENSGMOP00000022513.1"/>
    </source>
</evidence>
<dbReference type="SUPFAM" id="SSF56672">
    <property type="entry name" value="DNA/RNA polymerases"/>
    <property type="match status" value="1"/>
</dbReference>
<dbReference type="OMA" id="HIETCIS"/>
<dbReference type="SUPFAM" id="SSF56219">
    <property type="entry name" value="DNase I-like"/>
    <property type="match status" value="1"/>
</dbReference>
<dbReference type="CDD" id="cd01650">
    <property type="entry name" value="RT_nLTR_like"/>
    <property type="match status" value="1"/>
</dbReference>
<dbReference type="GeneTree" id="ENSGT01150000286909"/>
<organism evidence="3 4">
    <name type="scientific">Gadus morhua</name>
    <name type="common">Atlantic cod</name>
    <dbReference type="NCBI Taxonomy" id="8049"/>
    <lineage>
        <taxon>Eukaryota</taxon>
        <taxon>Metazoa</taxon>
        <taxon>Chordata</taxon>
        <taxon>Craniata</taxon>
        <taxon>Vertebrata</taxon>
        <taxon>Euteleostomi</taxon>
        <taxon>Actinopterygii</taxon>
        <taxon>Neopterygii</taxon>
        <taxon>Teleostei</taxon>
        <taxon>Neoteleostei</taxon>
        <taxon>Acanthomorphata</taxon>
        <taxon>Zeiogadaria</taxon>
        <taxon>Gadariae</taxon>
        <taxon>Gadiformes</taxon>
        <taxon>Gadoidei</taxon>
        <taxon>Gadidae</taxon>
        <taxon>Gadus</taxon>
    </lineage>
</organism>
<dbReference type="Ensembl" id="ENSGMOT00000050816.1">
    <property type="protein sequence ID" value="ENSGMOP00000022513.1"/>
    <property type="gene ID" value="ENSGMOG00000026669.1"/>
</dbReference>
<dbReference type="InterPro" id="IPR005135">
    <property type="entry name" value="Endo/exonuclease/phosphatase"/>
</dbReference>
<dbReference type="PANTHER" id="PTHR33332">
    <property type="entry name" value="REVERSE TRANSCRIPTASE DOMAIN-CONTAINING PROTEIN"/>
    <property type="match status" value="1"/>
</dbReference>
<dbReference type="InterPro" id="IPR043502">
    <property type="entry name" value="DNA/RNA_pol_sf"/>
</dbReference>
<feature type="domain" description="Reverse transcriptase" evidence="2">
    <location>
        <begin position="633"/>
        <end position="909"/>
    </location>
</feature>